<dbReference type="PANTHER" id="PTHR45766">
    <property type="entry name" value="DNA ANNEALING HELICASE AND ENDONUCLEASE ZRANB3 FAMILY MEMBER"/>
    <property type="match status" value="1"/>
</dbReference>
<dbReference type="GO" id="GO:0016787">
    <property type="term" value="F:hydrolase activity"/>
    <property type="evidence" value="ECO:0007669"/>
    <property type="project" value="UniProtKB-KW"/>
</dbReference>
<dbReference type="GO" id="GO:0006281">
    <property type="term" value="P:DNA repair"/>
    <property type="evidence" value="ECO:0007669"/>
    <property type="project" value="TreeGrafter"/>
</dbReference>
<dbReference type="Gene3D" id="3.40.50.300">
    <property type="entry name" value="P-loop containing nucleotide triphosphate hydrolases"/>
    <property type="match status" value="2"/>
</dbReference>
<gene>
    <name evidence="3" type="ORF">MM415B04395_0007</name>
</gene>
<sequence>MAQIEYEEFLSRKTHLGGEYGFDPVFLPSFLFDFQKALIEWALRKGRAAIFADCGLGKTPMQLVWAENIVRKENKPVLIITPLAVSHQTIREGEKFGIECHRSGDGSVKPNITVTNYERLHLFNVDDFIGVVCDESSILKNFDGKRKAIITEFMRTRPYRLCCTATAAPNDYVELGTTSEALGELGYMDMLTRFFRNVDSSTMGGSHGFRFKHKEKQEAFRGKASFWRFKKHAEVPFWRWVASWSRAIRKPSDMGFDDKNFILPTLSENEIIIKRDRPLNGQLFVLPAVGLKEEREERRETITERCEAVARTVNGDFTLSWCHLNDEGDMLEKIIPGSLQVAGKHSDEEKEDRILSFINGQTKILITKPKVAGFGLNLQHCAHITFFPSHSFEQYYQGVRRCWRFGQKRPVTVDIITSQGEVGVLKNLKRKADAADKMFSELVLHMNDALAVNKNNIYNQKMEAPEWL</sequence>
<dbReference type="GO" id="GO:0031297">
    <property type="term" value="P:replication fork processing"/>
    <property type="evidence" value="ECO:0007669"/>
    <property type="project" value="TreeGrafter"/>
</dbReference>
<protein>
    <recommendedName>
        <fullName evidence="2">Helicase ATP-binding domain-containing protein</fullName>
    </recommendedName>
</protein>
<dbReference type="InterPro" id="IPR027417">
    <property type="entry name" value="P-loop_NTPase"/>
</dbReference>
<feature type="domain" description="Helicase ATP-binding" evidence="2">
    <location>
        <begin position="39"/>
        <end position="185"/>
    </location>
</feature>
<dbReference type="EMBL" id="MT143113">
    <property type="protein sequence ID" value="QJA92991.1"/>
    <property type="molecule type" value="Genomic_DNA"/>
</dbReference>
<dbReference type="AlphaFoldDB" id="A0A6M3LIX1"/>
<dbReference type="PROSITE" id="PS51192">
    <property type="entry name" value="HELICASE_ATP_BIND_1"/>
    <property type="match status" value="1"/>
</dbReference>
<proteinExistence type="predicted"/>
<keyword evidence="1" id="KW-0378">Hydrolase</keyword>
<organism evidence="3">
    <name type="scientific">viral metagenome</name>
    <dbReference type="NCBI Taxonomy" id="1070528"/>
    <lineage>
        <taxon>unclassified sequences</taxon>
        <taxon>metagenomes</taxon>
        <taxon>organismal metagenomes</taxon>
    </lineage>
</organism>
<dbReference type="SMART" id="SM00487">
    <property type="entry name" value="DEXDc"/>
    <property type="match status" value="1"/>
</dbReference>
<evidence type="ECO:0000256" key="1">
    <source>
        <dbReference type="ARBA" id="ARBA00022801"/>
    </source>
</evidence>
<evidence type="ECO:0000259" key="2">
    <source>
        <dbReference type="PROSITE" id="PS51192"/>
    </source>
</evidence>
<dbReference type="InterPro" id="IPR014001">
    <property type="entry name" value="Helicase_ATP-bd"/>
</dbReference>
<accession>A0A6M3LIX1</accession>
<name>A0A6M3LIX1_9ZZZZ</name>
<reference evidence="3" key="1">
    <citation type="submission" date="2020-03" db="EMBL/GenBank/DDBJ databases">
        <title>The deep terrestrial virosphere.</title>
        <authorList>
            <person name="Holmfeldt K."/>
            <person name="Nilsson E."/>
            <person name="Simone D."/>
            <person name="Lopez-Fernandez M."/>
            <person name="Wu X."/>
            <person name="de Brujin I."/>
            <person name="Lundin D."/>
            <person name="Andersson A."/>
            <person name="Bertilsson S."/>
            <person name="Dopson M."/>
        </authorList>
    </citation>
    <scope>NUCLEOTIDE SEQUENCE</scope>
    <source>
        <strain evidence="3">MM415B04395</strain>
    </source>
</reference>
<dbReference type="SUPFAM" id="SSF52540">
    <property type="entry name" value="P-loop containing nucleoside triphosphate hydrolases"/>
    <property type="match status" value="2"/>
</dbReference>
<dbReference type="PANTHER" id="PTHR45766:SF6">
    <property type="entry name" value="SWI_SNF-RELATED MATRIX-ASSOCIATED ACTIN-DEPENDENT REGULATOR OF CHROMATIN SUBFAMILY A-LIKE PROTEIN 1"/>
    <property type="match status" value="1"/>
</dbReference>
<evidence type="ECO:0000313" key="3">
    <source>
        <dbReference type="EMBL" id="QJA92991.1"/>
    </source>
</evidence>